<proteinExistence type="predicted"/>
<accession>A0AA41QCC2</accession>
<feature type="domain" description="AbiEi antitoxin N-terminal" evidence="1">
    <location>
        <begin position="10"/>
        <end position="55"/>
    </location>
</feature>
<dbReference type="Proteomes" id="UP001165405">
    <property type="component" value="Unassembled WGS sequence"/>
</dbReference>
<gene>
    <name evidence="2" type="ORF">L1785_07570</name>
</gene>
<protein>
    <submittedName>
        <fullName evidence="2">Type IV toxin-antitoxin system AbiEi family antitoxin domain-containing protein</fullName>
    </submittedName>
</protein>
<dbReference type="AlphaFoldDB" id="A0AA41QCC2"/>
<keyword evidence="3" id="KW-1185">Reference proteome</keyword>
<dbReference type="Pfam" id="PF13338">
    <property type="entry name" value="AbiEi_4"/>
    <property type="match status" value="1"/>
</dbReference>
<comment type="caution">
    <text evidence="2">The sequence shown here is derived from an EMBL/GenBank/DDBJ whole genome shotgun (WGS) entry which is preliminary data.</text>
</comment>
<evidence type="ECO:0000313" key="3">
    <source>
        <dbReference type="Proteomes" id="UP001165405"/>
    </source>
</evidence>
<evidence type="ECO:0000313" key="2">
    <source>
        <dbReference type="EMBL" id="MCF4120835.1"/>
    </source>
</evidence>
<evidence type="ECO:0000259" key="1">
    <source>
        <dbReference type="Pfam" id="PF13338"/>
    </source>
</evidence>
<sequence>MRHPTPLPRALLEEALRHGGVVGVAQCDRYGVDKFRRHRLVASGRWTRLTQGTYLTDVVPTGVHELDLARQRAAWSGSFAFPGAIVVGAAALVLHGIKGLPRTVTPEVALPDGARARSRDGIVVRQYDARMRVVDVAGRPVAAPEWAFAQAAPLLPVRELVSAMDSAANKGVIDDVGLARAHEIARGRRWISRAHLAWQAYDGRAESPPETHARLMCREGGIGPDDLQREIFDARGRFLARADLAWFLGGDHDAGADRWLLVEIDSDEFHTSAQEVRADAVRQNGLLAVGRHVLLRYFARHLRDERSVVGQIRSVLDAEGWVPGRSLPPAYPVVIVRRRAV</sequence>
<name>A0AA41QCC2_9MICO</name>
<dbReference type="InterPro" id="IPR025159">
    <property type="entry name" value="AbiEi_N"/>
</dbReference>
<dbReference type="EMBL" id="JAKGSG010000025">
    <property type="protein sequence ID" value="MCF4120835.1"/>
    <property type="molecule type" value="Genomic_DNA"/>
</dbReference>
<dbReference type="RefSeq" id="WP_236088606.1">
    <property type="nucleotide sequence ID" value="NZ_JAKGSG010000025.1"/>
</dbReference>
<organism evidence="2 3">
    <name type="scientific">Antribacter soli</name>
    <dbReference type="NCBI Taxonomy" id="2910976"/>
    <lineage>
        <taxon>Bacteria</taxon>
        <taxon>Bacillati</taxon>
        <taxon>Actinomycetota</taxon>
        <taxon>Actinomycetes</taxon>
        <taxon>Micrococcales</taxon>
        <taxon>Promicromonosporaceae</taxon>
        <taxon>Antribacter</taxon>
    </lineage>
</organism>
<reference evidence="2" key="1">
    <citation type="submission" date="2022-01" db="EMBL/GenBank/DDBJ databases">
        <title>Antribacter sp. nov., isolated from Guizhou of China.</title>
        <authorList>
            <person name="Chengliang C."/>
            <person name="Ya Z."/>
        </authorList>
    </citation>
    <scope>NUCLEOTIDE SEQUENCE</scope>
    <source>
        <strain evidence="2">KLBMP 9083</strain>
    </source>
</reference>